<dbReference type="EMBL" id="CP012150">
    <property type="protein sequence ID" value="AKS35181.1"/>
    <property type="molecule type" value="Genomic_DNA"/>
</dbReference>
<dbReference type="PATRIC" id="fig|134601.6.peg.5874"/>
<dbReference type="Proteomes" id="UP000062255">
    <property type="component" value="Chromosome"/>
</dbReference>
<feature type="transmembrane region" description="Helical" evidence="1">
    <location>
        <begin position="12"/>
        <end position="38"/>
    </location>
</feature>
<dbReference type="InterPro" id="IPR026467">
    <property type="entry name" value="Ser/Gly_Cys_C_dom"/>
</dbReference>
<sequence>MTMAASEKVLVWHGLAVTAGGVGYLAALALSVVFAVIWRIAATPRQRVETGPVSPTELAFLRSEFAPVVTALASLRATGRVTSTRRVDHAVRGAQIDGFTARTLRRVTADAEHTVPRLCRTSRDDLAAMAEELGERGLVTTREQRRRIRLGVLPSVVLVVIGLGYGVYLLTRLTADPHVAATFTLILFPTVMYATFLLPWLLQVRRLTPAGRRLLARERKRLAYLDPAKRPAFETYGPAAVALSAALFGAGALRAVDAGYADAVQAPGVAGGGADGGGGCGGDGGGGGGCGSCGGCGGGGGGCGG</sequence>
<gene>
    <name evidence="2" type="ORF">AFA91_28435</name>
</gene>
<reference evidence="2 3" key="1">
    <citation type="submission" date="2015-07" db="EMBL/GenBank/DDBJ databases">
        <title>Complete genome sequence of Mycobacterium goodii X7B, a facultative thermophilic biodesulfurizing bacterium.</title>
        <authorList>
            <person name="Yu B."/>
            <person name="Li F."/>
            <person name="Xu P."/>
        </authorList>
    </citation>
    <scope>NUCLEOTIDE SEQUENCE [LARGE SCALE GENOMIC DNA]</scope>
    <source>
        <strain evidence="2 3">X7B</strain>
    </source>
</reference>
<evidence type="ECO:0000313" key="2">
    <source>
        <dbReference type="EMBL" id="AKS35181.1"/>
    </source>
</evidence>
<feature type="transmembrane region" description="Helical" evidence="1">
    <location>
        <begin position="150"/>
        <end position="168"/>
    </location>
</feature>
<protein>
    <recommendedName>
        <fullName evidence="4">TIGR04222 domain-containing membrane protein</fullName>
    </recommendedName>
</protein>
<evidence type="ECO:0000256" key="1">
    <source>
        <dbReference type="SAM" id="Phobius"/>
    </source>
</evidence>
<keyword evidence="1" id="KW-0472">Membrane</keyword>
<dbReference type="NCBIfam" id="TIGR04222">
    <property type="entry name" value="near_uncomplex"/>
    <property type="match status" value="1"/>
</dbReference>
<accession>A0A0K0XCS0</accession>
<dbReference type="AlphaFoldDB" id="A0A0K0XCS0"/>
<evidence type="ECO:0000313" key="3">
    <source>
        <dbReference type="Proteomes" id="UP000062255"/>
    </source>
</evidence>
<name>A0A0K0XCS0_MYCGD</name>
<organism evidence="2 3">
    <name type="scientific">Mycolicibacterium goodii</name>
    <name type="common">Mycobacterium goodii</name>
    <dbReference type="NCBI Taxonomy" id="134601"/>
    <lineage>
        <taxon>Bacteria</taxon>
        <taxon>Bacillati</taxon>
        <taxon>Actinomycetota</taxon>
        <taxon>Actinomycetes</taxon>
        <taxon>Mycobacteriales</taxon>
        <taxon>Mycobacteriaceae</taxon>
        <taxon>Mycolicibacterium</taxon>
    </lineage>
</organism>
<feature type="transmembrane region" description="Helical" evidence="1">
    <location>
        <begin position="180"/>
        <end position="202"/>
    </location>
</feature>
<proteinExistence type="predicted"/>
<keyword evidence="1" id="KW-1133">Transmembrane helix</keyword>
<dbReference type="KEGG" id="mgo:AFA91_28435"/>
<keyword evidence="1" id="KW-0812">Transmembrane</keyword>
<evidence type="ECO:0008006" key="4">
    <source>
        <dbReference type="Google" id="ProtNLM"/>
    </source>
</evidence>
<dbReference type="STRING" id="134601.AFA91_28435"/>